<accession>A0A9W6I152</accession>
<keyword evidence="2" id="KW-1185">Reference proteome</keyword>
<gene>
    <name evidence="1" type="ORF">GCM10017600_25300</name>
</gene>
<proteinExistence type="predicted"/>
<reference evidence="1" key="2">
    <citation type="submission" date="2023-01" db="EMBL/GenBank/DDBJ databases">
        <authorList>
            <person name="Sun Q."/>
            <person name="Evtushenko L."/>
        </authorList>
    </citation>
    <scope>NUCLEOTIDE SEQUENCE</scope>
    <source>
        <strain evidence="1">VKM Ac-2007</strain>
    </source>
</reference>
<sequence length="202" mass="22496">MPNPTHLYDLLESRWENVTDGFAAVWVEGLTVEETARRLGADLGSAIAVTLANIGLGFEGDKMPGDKDGIILVGPWNAWTLAMQIQWMDVTEKPRLSELSRDGGRAIAIGWHGGGGHRVEYAIDGRLTFSAPLEEMLEPLHEHAEGLRMPTDWDVVGSPIDEMIATALTAIGRLTGRELDEEWLDTPHVCYLIRRTRIRRTR</sequence>
<reference evidence="1" key="1">
    <citation type="journal article" date="2014" name="Int. J. Syst. Evol. Microbiol.">
        <title>Complete genome sequence of Corynebacterium casei LMG S-19264T (=DSM 44701T), isolated from a smear-ripened cheese.</title>
        <authorList>
            <consortium name="US DOE Joint Genome Institute (JGI-PGF)"/>
            <person name="Walter F."/>
            <person name="Albersmeier A."/>
            <person name="Kalinowski J."/>
            <person name="Ruckert C."/>
        </authorList>
    </citation>
    <scope>NUCLEOTIDE SEQUENCE</scope>
    <source>
        <strain evidence="1">VKM Ac-2007</strain>
    </source>
</reference>
<organism evidence="1 2">
    <name type="scientific">Streptosporangium carneum</name>
    <dbReference type="NCBI Taxonomy" id="47481"/>
    <lineage>
        <taxon>Bacteria</taxon>
        <taxon>Bacillati</taxon>
        <taxon>Actinomycetota</taxon>
        <taxon>Actinomycetes</taxon>
        <taxon>Streptosporangiales</taxon>
        <taxon>Streptosporangiaceae</taxon>
        <taxon>Streptosporangium</taxon>
    </lineage>
</organism>
<name>A0A9W6I152_9ACTN</name>
<comment type="caution">
    <text evidence="1">The sequence shown here is derived from an EMBL/GenBank/DDBJ whole genome shotgun (WGS) entry which is preliminary data.</text>
</comment>
<dbReference type="Proteomes" id="UP001143474">
    <property type="component" value="Unassembled WGS sequence"/>
</dbReference>
<protein>
    <submittedName>
        <fullName evidence="1">Uncharacterized protein</fullName>
    </submittedName>
</protein>
<evidence type="ECO:0000313" key="1">
    <source>
        <dbReference type="EMBL" id="GLK09124.1"/>
    </source>
</evidence>
<dbReference type="AlphaFoldDB" id="A0A9W6I152"/>
<evidence type="ECO:0000313" key="2">
    <source>
        <dbReference type="Proteomes" id="UP001143474"/>
    </source>
</evidence>
<dbReference type="EMBL" id="BSEV01000004">
    <property type="protein sequence ID" value="GLK09124.1"/>
    <property type="molecule type" value="Genomic_DNA"/>
</dbReference>